<dbReference type="GO" id="GO:0005737">
    <property type="term" value="C:cytoplasm"/>
    <property type="evidence" value="ECO:0007669"/>
    <property type="project" value="TreeGrafter"/>
</dbReference>
<evidence type="ECO:0000256" key="1">
    <source>
        <dbReference type="ARBA" id="ARBA00022603"/>
    </source>
</evidence>
<name>A0A369JYA4_HYPMA</name>
<keyword evidence="1" id="KW-0489">Methyltransferase</keyword>
<dbReference type="PROSITE" id="PS50088">
    <property type="entry name" value="ANK_REPEAT"/>
    <property type="match status" value="1"/>
</dbReference>
<feature type="repeat" description="ANK" evidence="4">
    <location>
        <begin position="53"/>
        <end position="85"/>
    </location>
</feature>
<keyword evidence="7" id="KW-1185">Reference proteome</keyword>
<dbReference type="FunCoup" id="A0A369JYA4">
    <property type="interactions" value="339"/>
</dbReference>
<dbReference type="Gene3D" id="1.25.40.20">
    <property type="entry name" value="Ankyrin repeat-containing domain"/>
    <property type="match status" value="1"/>
</dbReference>
<organism evidence="6 7">
    <name type="scientific">Hypsizygus marmoreus</name>
    <name type="common">White beech mushroom</name>
    <name type="synonym">Agaricus marmoreus</name>
    <dbReference type="NCBI Taxonomy" id="39966"/>
    <lineage>
        <taxon>Eukaryota</taxon>
        <taxon>Fungi</taxon>
        <taxon>Dikarya</taxon>
        <taxon>Basidiomycota</taxon>
        <taxon>Agaricomycotina</taxon>
        <taxon>Agaricomycetes</taxon>
        <taxon>Agaricomycetidae</taxon>
        <taxon>Agaricales</taxon>
        <taxon>Tricholomatineae</taxon>
        <taxon>Lyophyllaceae</taxon>
        <taxon>Hypsizygus</taxon>
    </lineage>
</organism>
<dbReference type="STRING" id="39966.A0A369JYA4"/>
<evidence type="ECO:0000259" key="5">
    <source>
        <dbReference type="PROSITE" id="PS51559"/>
    </source>
</evidence>
<dbReference type="Gene3D" id="3.40.50.150">
    <property type="entry name" value="Vaccinia Virus protein VP39"/>
    <property type="match status" value="1"/>
</dbReference>
<dbReference type="PANTHER" id="PTHR32379:SF1">
    <property type="entry name" value="GUANIDINOACETATE N-METHYLTRANSFERASE"/>
    <property type="match status" value="1"/>
</dbReference>
<dbReference type="PROSITE" id="PS51559">
    <property type="entry name" value="SAM_RMT2"/>
    <property type="match status" value="1"/>
</dbReference>
<dbReference type="OrthoDB" id="19014at2759"/>
<proteinExistence type="predicted"/>
<dbReference type="EMBL" id="LUEZ02000041">
    <property type="protein sequence ID" value="RDB25345.1"/>
    <property type="molecule type" value="Genomic_DNA"/>
</dbReference>
<dbReference type="InParanoid" id="A0A369JYA4"/>
<dbReference type="GO" id="GO:0005634">
    <property type="term" value="C:nucleus"/>
    <property type="evidence" value="ECO:0007669"/>
    <property type="project" value="TreeGrafter"/>
</dbReference>
<dbReference type="GO" id="GO:0019702">
    <property type="term" value="F:protein arginine N5-methyltransferase activity"/>
    <property type="evidence" value="ECO:0007669"/>
    <property type="project" value="TreeGrafter"/>
</dbReference>
<comment type="caution">
    <text evidence="6">The sequence shown here is derived from an EMBL/GenBank/DDBJ whole genome shotgun (WGS) entry which is preliminary data.</text>
</comment>
<keyword evidence="3" id="KW-0949">S-adenosyl-L-methionine</keyword>
<gene>
    <name evidence="6" type="primary">RMT2</name>
    <name evidence="6" type="ORF">Hypma_007880</name>
</gene>
<sequence length="466" mass="51611">MSGPSDAGVNAEIEAVSNLGEHLINSIIADEPTDVISRIIEHGAPLWYQNDAEGMSALHAAAYRQNAELVKLLIEKGAVWNAVDNLKNTAGDISLSFNDGESYTIIRDAGIRAELLLSLLSSKASIESSSSLILRESDDTAAGSTDAFLSSKLRFSKDAQNQDVCLVKVGEEEIGVMMGWERGIMEETVRMLCDDRPGTQELKVLNIGFGLGIIDGLFQSLPVRPCQHVIIEPHPDVLQHMKDHGWYERPGVKILEGKWQDFISSDEILAIGGFDVVYTDTFSEDYGDLHTFFEHLPDLLAGPESRFSFFNGLGATNALFYDVYTHIAELHLAEIGGQFHDLKKIQIWNPGCSFQSLSWRSPPTDRLDRHPNANNMLIVSIGSQSSMFSPAYYRPRRETSEVIVYLSPNQLAPTTVPSELQSYMSQDSWSQRIPAIIKTSSRFAKPRQEAGRSEASDTVLILESFP</sequence>
<evidence type="ECO:0000256" key="3">
    <source>
        <dbReference type="ARBA" id="ARBA00022691"/>
    </source>
</evidence>
<dbReference type="InterPro" id="IPR002110">
    <property type="entry name" value="Ankyrin_rpt"/>
</dbReference>
<dbReference type="PROSITE" id="PS50297">
    <property type="entry name" value="ANK_REP_REGION"/>
    <property type="match status" value="1"/>
</dbReference>
<accession>A0A369JYA4</accession>
<dbReference type="SUPFAM" id="SSF53335">
    <property type="entry name" value="S-adenosyl-L-methionine-dependent methyltransferases"/>
    <property type="match status" value="1"/>
</dbReference>
<evidence type="ECO:0000256" key="2">
    <source>
        <dbReference type="ARBA" id="ARBA00022679"/>
    </source>
</evidence>
<evidence type="ECO:0000313" key="7">
    <source>
        <dbReference type="Proteomes" id="UP000076154"/>
    </source>
</evidence>
<dbReference type="InterPro" id="IPR029063">
    <property type="entry name" value="SAM-dependent_MTases_sf"/>
</dbReference>
<dbReference type="InterPro" id="IPR036770">
    <property type="entry name" value="Ankyrin_rpt-contain_sf"/>
</dbReference>
<evidence type="ECO:0000256" key="4">
    <source>
        <dbReference type="PROSITE-ProRule" id="PRU00023"/>
    </source>
</evidence>
<dbReference type="PANTHER" id="PTHR32379">
    <property type="entry name" value="GUANIDINOACETATE N-METHYLTRANSFERASE"/>
    <property type="match status" value="1"/>
</dbReference>
<dbReference type="Proteomes" id="UP000076154">
    <property type="component" value="Unassembled WGS sequence"/>
</dbReference>
<protein>
    <submittedName>
        <fullName evidence="6">Protein arginine N-methyltransferase 2</fullName>
    </submittedName>
</protein>
<dbReference type="GO" id="GO:0032259">
    <property type="term" value="P:methylation"/>
    <property type="evidence" value="ECO:0007669"/>
    <property type="project" value="UniProtKB-KW"/>
</dbReference>
<evidence type="ECO:0000313" key="6">
    <source>
        <dbReference type="EMBL" id="RDB25345.1"/>
    </source>
</evidence>
<feature type="domain" description="RMT2" evidence="5">
    <location>
        <begin position="139"/>
        <end position="378"/>
    </location>
</feature>
<dbReference type="SMART" id="SM00248">
    <property type="entry name" value="ANK"/>
    <property type="match status" value="1"/>
</dbReference>
<dbReference type="InterPro" id="IPR026480">
    <property type="entry name" value="RMT2_dom"/>
</dbReference>
<keyword evidence="2" id="KW-0808">Transferase</keyword>
<dbReference type="AlphaFoldDB" id="A0A369JYA4"/>
<dbReference type="SUPFAM" id="SSF48403">
    <property type="entry name" value="Ankyrin repeat"/>
    <property type="match status" value="1"/>
</dbReference>
<reference evidence="6" key="1">
    <citation type="submission" date="2018-04" db="EMBL/GenBank/DDBJ databases">
        <title>Whole genome sequencing of Hypsizygus marmoreus.</title>
        <authorList>
            <person name="Choi I.-G."/>
            <person name="Min B."/>
            <person name="Kim J.-G."/>
            <person name="Kim S."/>
            <person name="Oh Y.-L."/>
            <person name="Kong W.-S."/>
            <person name="Park H."/>
            <person name="Jeong J."/>
            <person name="Song E.-S."/>
        </authorList>
    </citation>
    <scope>NUCLEOTIDE SEQUENCE [LARGE SCALE GENOMIC DNA]</scope>
    <source>
        <strain evidence="6">51987-8</strain>
    </source>
</reference>
<dbReference type="Pfam" id="PF13637">
    <property type="entry name" value="Ank_4"/>
    <property type="match status" value="1"/>
</dbReference>
<dbReference type="InterPro" id="IPR051038">
    <property type="entry name" value="RMT2/GAMT_Mtase"/>
</dbReference>
<keyword evidence="4" id="KW-0040">ANK repeat</keyword>